<evidence type="ECO:0008006" key="4">
    <source>
        <dbReference type="Google" id="ProtNLM"/>
    </source>
</evidence>
<feature type="compositionally biased region" description="Basic residues" evidence="1">
    <location>
        <begin position="168"/>
        <end position="198"/>
    </location>
</feature>
<evidence type="ECO:0000313" key="3">
    <source>
        <dbReference type="Proteomes" id="UP000006854"/>
    </source>
</evidence>
<evidence type="ECO:0000256" key="1">
    <source>
        <dbReference type="SAM" id="MobiDB-lite"/>
    </source>
</evidence>
<dbReference type="STRING" id="953739.SVEN_5737"/>
<name>F2R9I0_STRVP</name>
<dbReference type="Proteomes" id="UP000006854">
    <property type="component" value="Chromosome"/>
</dbReference>
<evidence type="ECO:0000313" key="2">
    <source>
        <dbReference type="EMBL" id="CCA59023.1"/>
    </source>
</evidence>
<dbReference type="EMBL" id="FR845719">
    <property type="protein sequence ID" value="CCA59023.1"/>
    <property type="molecule type" value="Genomic_DNA"/>
</dbReference>
<accession>F2R9I0</accession>
<organism evidence="2 3">
    <name type="scientific">Streptomyces venezuelae (strain ATCC 10712 / CBS 650.69 / DSM 40230 / JCM 4526 / NBRC 13096 / PD 04745)</name>
    <dbReference type="NCBI Taxonomy" id="953739"/>
    <lineage>
        <taxon>Bacteria</taxon>
        <taxon>Bacillati</taxon>
        <taxon>Actinomycetota</taxon>
        <taxon>Actinomycetes</taxon>
        <taxon>Kitasatosporales</taxon>
        <taxon>Streptomycetaceae</taxon>
        <taxon>Streptomyces</taxon>
    </lineage>
</organism>
<feature type="compositionally biased region" description="Basic residues" evidence="1">
    <location>
        <begin position="92"/>
        <end position="113"/>
    </location>
</feature>
<feature type="compositionally biased region" description="Basic and acidic residues" evidence="1">
    <location>
        <begin position="199"/>
        <end position="225"/>
    </location>
</feature>
<gene>
    <name evidence="2" type="ordered locus">SVEN_5737</name>
</gene>
<reference evidence="2 3" key="1">
    <citation type="journal article" date="2011" name="BMC Genomics">
        <title>Genome-wide analysis of the role of GlnR in Streptomyces venezuelae provides new insights into global nitrogen regulation in actinomycetes.</title>
        <authorList>
            <person name="Pullan S.T."/>
            <person name="Bibb M.J."/>
            <person name="Merrick M."/>
        </authorList>
    </citation>
    <scope>NUCLEOTIDE SEQUENCE [LARGE SCALE GENOMIC DNA]</scope>
    <source>
        <strain evidence="3">ATCC 10712 / CBS 650.69 / DSM 40230 / JCM 4526 / NBRC 13096 / PD 04745</strain>
    </source>
</reference>
<dbReference type="AlphaFoldDB" id="F2R9I0"/>
<feature type="region of interest" description="Disordered" evidence="1">
    <location>
        <begin position="78"/>
        <end position="264"/>
    </location>
</feature>
<keyword evidence="3" id="KW-1185">Reference proteome</keyword>
<feature type="compositionally biased region" description="Low complexity" evidence="1">
    <location>
        <begin position="153"/>
        <end position="167"/>
    </location>
</feature>
<dbReference type="KEGG" id="sve:SVEN_5737"/>
<protein>
    <recommendedName>
        <fullName evidence="4">Thioesterase domain-containing protein</fullName>
    </recommendedName>
</protein>
<sequence>MADPQSNAATSAYPAIPADAPPSGVIHIRHRHTERFTVGGNHLAQHAELSAAAIGIAVYIQSLPDGVSVTAKALALHFSEDDHPPGPERTGARRVHRPPPHPPRRRQVRHPHALVRQARLRTEVEAETGPGAGSRTCLRLCGPTRTERAPGTAPALGPSRAAAAASHRPGRRPPRPLPAHRHPAAALRRRRPAPRARRRDLALPRRDARPDHPDPDREPSARARTDPPSGPVPGVPARSSPPAVPLGGGVTAARPGAPRHLRRL</sequence>
<dbReference type="HOGENOM" id="CLU_1053461_0_0_11"/>
<proteinExistence type="predicted"/>